<dbReference type="EMBL" id="CP130612">
    <property type="protein sequence ID" value="WKW11094.1"/>
    <property type="molecule type" value="Genomic_DNA"/>
</dbReference>
<sequence>MKRGWQWPVLITLALAFTVGVNVVMLLAAGSDPNGTVVEPDYYRKAVEWDRTMERRAASAALGWTATATLGAMDAAGDRTRALAVALRDTAGAAISDAEVSATLIHNREASTPIALTLRADGGGRYVVDGALVHAGQWEVRIVARRGSERFETSLRVKAP</sequence>
<organism evidence="1">
    <name type="scientific">Pseudogemmatithrix spongiicola</name>
    <dbReference type="NCBI Taxonomy" id="3062599"/>
    <lineage>
        <taxon>Bacteria</taxon>
        <taxon>Pseudomonadati</taxon>
        <taxon>Gemmatimonadota</taxon>
        <taxon>Gemmatimonadia</taxon>
        <taxon>Gemmatimonadales</taxon>
        <taxon>Gemmatimonadaceae</taxon>
        <taxon>Pseudogemmatithrix</taxon>
    </lineage>
</organism>
<name>A0AA49JSC5_9BACT</name>
<evidence type="ECO:0000313" key="2">
    <source>
        <dbReference type="EMBL" id="WKW14004.1"/>
    </source>
</evidence>
<evidence type="ECO:0000313" key="3">
    <source>
        <dbReference type="Proteomes" id="UP001229955"/>
    </source>
</evidence>
<dbReference type="Pfam" id="PF05751">
    <property type="entry name" value="FixH"/>
    <property type="match status" value="1"/>
</dbReference>
<dbReference type="AlphaFoldDB" id="A0AA49JSC5"/>
<gene>
    <name evidence="1" type="ORF">Strain138_000329</name>
    <name evidence="2" type="ORF">Strain318_000329</name>
</gene>
<protein>
    <submittedName>
        <fullName evidence="1">FixH family protein</fullName>
    </submittedName>
</protein>
<dbReference type="Proteomes" id="UP001229955">
    <property type="component" value="Chromosome"/>
</dbReference>
<accession>A0AA49JXR1</accession>
<dbReference type="RefSeq" id="WP_367886796.1">
    <property type="nucleotide sequence ID" value="NZ_CP130612.1"/>
</dbReference>
<accession>A0AA49JSC5</accession>
<dbReference type="EMBL" id="CP130613">
    <property type="protein sequence ID" value="WKW14004.1"/>
    <property type="molecule type" value="Genomic_DNA"/>
</dbReference>
<proteinExistence type="predicted"/>
<evidence type="ECO:0000313" key="1">
    <source>
        <dbReference type="EMBL" id="WKW11094.1"/>
    </source>
</evidence>
<keyword evidence="3" id="KW-1185">Reference proteome</keyword>
<dbReference type="InterPro" id="IPR008620">
    <property type="entry name" value="FixH"/>
</dbReference>
<reference evidence="1" key="1">
    <citation type="submission" date="2023-07" db="EMBL/GenBank/DDBJ databases">
        <authorList>
            <person name="Haufschild T."/>
            <person name="Kallscheuer N."/>
            <person name="Hammer J."/>
            <person name="Kohn T."/>
            <person name="Kabuu M."/>
            <person name="Jogler M."/>
            <person name="Wohfarth N."/>
            <person name="Heuer A."/>
            <person name="Rohde M."/>
            <person name="van Teeseling M.C.F."/>
            <person name="Jogler C."/>
        </authorList>
    </citation>
    <scope>NUCLEOTIDE SEQUENCE</scope>
    <source>
        <strain evidence="1">Strain 138</strain>
        <strain evidence="2">Strain 318</strain>
    </source>
</reference>
<dbReference type="KEGG" id="pspc:Strain318_000329"/>